<dbReference type="Pfam" id="PF22513">
    <property type="entry name" value="FitA-like_RHH"/>
    <property type="match status" value="1"/>
</dbReference>
<dbReference type="InterPro" id="IPR013321">
    <property type="entry name" value="Arc_rbn_hlx_hlx"/>
</dbReference>
<comment type="caution">
    <text evidence="3">The sequence shown here is derived from an EMBL/GenBank/DDBJ whole genome shotgun (WGS) entry which is preliminary data.</text>
</comment>
<dbReference type="eggNOG" id="COG4691">
    <property type="taxonomic scope" value="Bacteria"/>
</dbReference>
<dbReference type="STRING" id="887898.HMPREF0551_0932"/>
<dbReference type="AlphaFoldDB" id="E7RVW1"/>
<keyword evidence="4" id="KW-1185">Reference proteome</keyword>
<name>E7RVW1_9BURK</name>
<dbReference type="InterPro" id="IPR053853">
    <property type="entry name" value="FitA-like_RHH"/>
</dbReference>
<dbReference type="Gene3D" id="1.10.1220.10">
    <property type="entry name" value="Met repressor-like"/>
    <property type="match status" value="1"/>
</dbReference>
<evidence type="ECO:0000313" key="4">
    <source>
        <dbReference type="Proteomes" id="UP000011021"/>
    </source>
</evidence>
<feature type="region of interest" description="Disordered" evidence="1">
    <location>
        <begin position="74"/>
        <end position="93"/>
    </location>
</feature>
<dbReference type="HOGENOM" id="CLU_168829_1_0_4"/>
<evidence type="ECO:0000313" key="3">
    <source>
        <dbReference type="EMBL" id="EFV95444.1"/>
    </source>
</evidence>
<organism evidence="3 4">
    <name type="scientific">Lautropia mirabilis ATCC 51599</name>
    <dbReference type="NCBI Taxonomy" id="887898"/>
    <lineage>
        <taxon>Bacteria</taxon>
        <taxon>Pseudomonadati</taxon>
        <taxon>Pseudomonadota</taxon>
        <taxon>Betaproteobacteria</taxon>
        <taxon>Burkholderiales</taxon>
        <taxon>Burkholderiaceae</taxon>
        <taxon>Lautropia</taxon>
    </lineage>
</organism>
<accession>E7RVW1</accession>
<sequence>MQYGTCSGDSCLEMTMTSLLVRGLDESLVQALKQRAAANGRSAEAEHRAILLETLQRPPRKPLAEILASMPDVGLDSDFERQQDDGQSAHVFD</sequence>
<protein>
    <submittedName>
        <fullName evidence="3">Toxin-antitoxin system, antitoxin component, ribbon-helix-helix domain protein</fullName>
    </submittedName>
</protein>
<gene>
    <name evidence="3" type="ORF">HMPREF0551_0932</name>
</gene>
<dbReference type="GO" id="GO:0006355">
    <property type="term" value="P:regulation of DNA-templated transcription"/>
    <property type="evidence" value="ECO:0007669"/>
    <property type="project" value="InterPro"/>
</dbReference>
<dbReference type="EMBL" id="AEQP01000003">
    <property type="protein sequence ID" value="EFV95444.1"/>
    <property type="molecule type" value="Genomic_DNA"/>
</dbReference>
<dbReference type="Proteomes" id="UP000011021">
    <property type="component" value="Unassembled WGS sequence"/>
</dbReference>
<evidence type="ECO:0000259" key="2">
    <source>
        <dbReference type="Pfam" id="PF22513"/>
    </source>
</evidence>
<evidence type="ECO:0000256" key="1">
    <source>
        <dbReference type="SAM" id="MobiDB-lite"/>
    </source>
</evidence>
<dbReference type="InterPro" id="IPR010985">
    <property type="entry name" value="Ribbon_hlx_hlx"/>
</dbReference>
<reference evidence="3 4" key="1">
    <citation type="submission" date="2010-12" db="EMBL/GenBank/DDBJ databases">
        <authorList>
            <person name="Muzny D."/>
            <person name="Qin X."/>
            <person name="Deng J."/>
            <person name="Jiang H."/>
            <person name="Liu Y."/>
            <person name="Qu J."/>
            <person name="Song X.-Z."/>
            <person name="Zhang L."/>
            <person name="Thornton R."/>
            <person name="Coyle M."/>
            <person name="Francisco L."/>
            <person name="Jackson L."/>
            <person name="Javaid M."/>
            <person name="Korchina V."/>
            <person name="Kovar C."/>
            <person name="Mata R."/>
            <person name="Mathew T."/>
            <person name="Ngo R."/>
            <person name="Nguyen L."/>
            <person name="Nguyen N."/>
            <person name="Okwuonu G."/>
            <person name="Ongeri F."/>
            <person name="Pham C."/>
            <person name="Simmons D."/>
            <person name="Wilczek-Boney K."/>
            <person name="Hale W."/>
            <person name="Jakkamsetti A."/>
            <person name="Pham P."/>
            <person name="Ruth R."/>
            <person name="San Lucas F."/>
            <person name="Warren J."/>
            <person name="Zhang J."/>
            <person name="Zhao Z."/>
            <person name="Zhou C."/>
            <person name="Zhu D."/>
            <person name="Lee S."/>
            <person name="Bess C."/>
            <person name="Blankenburg K."/>
            <person name="Forbes L."/>
            <person name="Fu Q."/>
            <person name="Gubbala S."/>
            <person name="Hirani K."/>
            <person name="Jayaseelan J.C."/>
            <person name="Lara F."/>
            <person name="Munidasa M."/>
            <person name="Palculict T."/>
            <person name="Patil S."/>
            <person name="Pu L.-L."/>
            <person name="Saada N."/>
            <person name="Tang L."/>
            <person name="Weissenberger G."/>
            <person name="Zhu Y."/>
            <person name="Hemphill L."/>
            <person name="Shang Y."/>
            <person name="Youmans B."/>
            <person name="Ayvaz T."/>
            <person name="Ross M."/>
            <person name="Santibanez J."/>
            <person name="Aqrawi P."/>
            <person name="Gross S."/>
            <person name="Joshi V."/>
            <person name="Fowler G."/>
            <person name="Nazareth L."/>
            <person name="Reid J."/>
            <person name="Worley K."/>
            <person name="Petrosino J."/>
            <person name="Highlander S."/>
            <person name="Gibbs R."/>
        </authorList>
    </citation>
    <scope>NUCLEOTIDE SEQUENCE [LARGE SCALE GENOMIC DNA]</scope>
    <source>
        <strain evidence="3 4">ATCC 51599</strain>
    </source>
</reference>
<feature type="domain" description="Antitoxin FitA-like ribbon-helix-helix" evidence="2">
    <location>
        <begin position="18"/>
        <end position="54"/>
    </location>
</feature>
<proteinExistence type="predicted"/>
<dbReference type="SUPFAM" id="SSF47598">
    <property type="entry name" value="Ribbon-helix-helix"/>
    <property type="match status" value="1"/>
</dbReference>